<sequence precursor="true">MRLFLSLAAASLAPAAAAQTVIQIPLNYNFNGIVHAGEAGVPDDPAGYRSISDRGLDFTAGVPTNAQLAPYAIVSMPGVLDIVHVGDRDTVDGGNYPFDLAANGDNLGIQPTWLPSTNQTGPQTTVLPSPITLGQTANVRVLFQVSNGGGALDVVLGFQSGATASGTISAGDWFGGPYLGTGSTDSAIADNNLSLTEGVVDFSASAGETLTSISFQNPSNFNGGYAILACNVETSSSPTTLIPVALNYNFNGIVHTNEDGVPDDPNGYRSISDRALDFTTGIPSNPISDPFTMVSQAGVLDIVHLGDRNFVDGGSRPWDAVADGDNVGIQPTWLANSDQTGPQTTTLASPVPVDASTKASVLFQISNGGGSFDVTFNFQSGTSVTSTLAGGDWFGGSFLGTGSEDSGLPDANLNLTATTIDLAASAGQSITSITFSNSTNGNAGVAIVAMNFEQLGFGTVFCDPAVANSTGASGMMSADGSSLVSDNDVTLIADSLPNFSFGFFITSRTQGFIANPGGSSGNLCLSGAIGRYVGPGQIQNSGANGSISLAIDLTRQPTPNGLISVLPGDSWSFQLWHRDSVGGSTTSNFTNGLELTFQ</sequence>
<protein>
    <submittedName>
        <fullName evidence="2">Uncharacterized protein</fullName>
    </submittedName>
</protein>
<accession>A0A518EMC0</accession>
<keyword evidence="1" id="KW-0732">Signal</keyword>
<dbReference type="RefSeq" id="WP_145194653.1">
    <property type="nucleotide sequence ID" value="NZ_CP036434.1"/>
</dbReference>
<organism evidence="2 3">
    <name type="scientific">Saltatorellus ferox</name>
    <dbReference type="NCBI Taxonomy" id="2528018"/>
    <lineage>
        <taxon>Bacteria</taxon>
        <taxon>Pseudomonadati</taxon>
        <taxon>Planctomycetota</taxon>
        <taxon>Planctomycetia</taxon>
        <taxon>Planctomycetia incertae sedis</taxon>
        <taxon>Saltatorellus</taxon>
    </lineage>
</organism>
<dbReference type="Proteomes" id="UP000320390">
    <property type="component" value="Chromosome"/>
</dbReference>
<gene>
    <name evidence="2" type="ORF">Poly30_07340</name>
</gene>
<name>A0A518EMC0_9BACT</name>
<proteinExistence type="predicted"/>
<reference evidence="2 3" key="1">
    <citation type="submission" date="2019-02" db="EMBL/GenBank/DDBJ databases">
        <title>Deep-cultivation of Planctomycetes and their phenomic and genomic characterization uncovers novel biology.</title>
        <authorList>
            <person name="Wiegand S."/>
            <person name="Jogler M."/>
            <person name="Boedeker C."/>
            <person name="Pinto D."/>
            <person name="Vollmers J."/>
            <person name="Rivas-Marin E."/>
            <person name="Kohn T."/>
            <person name="Peeters S.H."/>
            <person name="Heuer A."/>
            <person name="Rast P."/>
            <person name="Oberbeckmann S."/>
            <person name="Bunk B."/>
            <person name="Jeske O."/>
            <person name="Meyerdierks A."/>
            <person name="Storesund J.E."/>
            <person name="Kallscheuer N."/>
            <person name="Luecker S."/>
            <person name="Lage O.M."/>
            <person name="Pohl T."/>
            <person name="Merkel B.J."/>
            <person name="Hornburger P."/>
            <person name="Mueller R.-W."/>
            <person name="Bruemmer F."/>
            <person name="Labrenz M."/>
            <person name="Spormann A.M."/>
            <person name="Op den Camp H."/>
            <person name="Overmann J."/>
            <person name="Amann R."/>
            <person name="Jetten M.S.M."/>
            <person name="Mascher T."/>
            <person name="Medema M.H."/>
            <person name="Devos D.P."/>
            <person name="Kaster A.-K."/>
            <person name="Ovreas L."/>
            <person name="Rohde M."/>
            <person name="Galperin M.Y."/>
            <person name="Jogler C."/>
        </authorList>
    </citation>
    <scope>NUCLEOTIDE SEQUENCE [LARGE SCALE GENOMIC DNA]</scope>
    <source>
        <strain evidence="2 3">Poly30</strain>
    </source>
</reference>
<evidence type="ECO:0000313" key="3">
    <source>
        <dbReference type="Proteomes" id="UP000320390"/>
    </source>
</evidence>
<evidence type="ECO:0000313" key="2">
    <source>
        <dbReference type="EMBL" id="QDV05238.1"/>
    </source>
</evidence>
<feature type="signal peptide" evidence="1">
    <location>
        <begin position="1"/>
        <end position="18"/>
    </location>
</feature>
<evidence type="ECO:0000256" key="1">
    <source>
        <dbReference type="SAM" id="SignalP"/>
    </source>
</evidence>
<dbReference type="EMBL" id="CP036434">
    <property type="protein sequence ID" value="QDV05238.1"/>
    <property type="molecule type" value="Genomic_DNA"/>
</dbReference>
<dbReference type="AlphaFoldDB" id="A0A518EMC0"/>
<keyword evidence="3" id="KW-1185">Reference proteome</keyword>
<feature type="chain" id="PRO_5021960665" evidence="1">
    <location>
        <begin position="19"/>
        <end position="598"/>
    </location>
</feature>